<sequence>MRRLACLLTLLLILSACNGAPNVLVATPLPPDATFRTYRHPSGVFTLRLPAEWSVRDLSSGDAVRAEFSAPNTNSLPLSVYVRNSGMLLSAPALIEQIDLYLQTVHGSAYREISRTAQGDGSWRVVGVRQTGIGERALNTFLQADGTFLSVIEADVTDLDEAALQTLRTVINTLRVDPSAALRVADLSQAPEVPVMELGALTFSGLHSWTALNGDFVINGMVTNNAGAPLEAIRLTALLYDANDAVLAEQANVLSAEVLLPNASAPFSIRFRGGKPARAVRYELRSVARHAEFALQNYLGEEAFLRGNEIARYNANGFLTISGDVVNQTQGAANFVKIIIAVLDDQGRVVATDSTFLNRPTLLPGEAARFEIVFPELGGGAIRYVISVEGRRG</sequence>
<evidence type="ECO:0000313" key="3">
    <source>
        <dbReference type="Proteomes" id="UP000228921"/>
    </source>
</evidence>
<dbReference type="AlphaFoldDB" id="A0A2M8P1I9"/>
<organism evidence="2 3">
    <name type="scientific">Candidatus Thermofonsia Clade 1 bacterium</name>
    <dbReference type="NCBI Taxonomy" id="2364210"/>
    <lineage>
        <taxon>Bacteria</taxon>
        <taxon>Bacillati</taxon>
        <taxon>Chloroflexota</taxon>
        <taxon>Candidatus Thermofontia</taxon>
        <taxon>Candidatus Thermofonsia Clade 1</taxon>
    </lineage>
</organism>
<name>A0A2M8P1I9_9CHLR</name>
<dbReference type="EMBL" id="PGTK01000003">
    <property type="protein sequence ID" value="PJF31413.1"/>
    <property type="molecule type" value="Genomic_DNA"/>
</dbReference>
<proteinExistence type="predicted"/>
<evidence type="ECO:0000313" key="2">
    <source>
        <dbReference type="EMBL" id="PJF31413.1"/>
    </source>
</evidence>
<dbReference type="PROSITE" id="PS51257">
    <property type="entry name" value="PROKAR_LIPOPROTEIN"/>
    <property type="match status" value="1"/>
</dbReference>
<evidence type="ECO:0008006" key="4">
    <source>
        <dbReference type="Google" id="ProtNLM"/>
    </source>
</evidence>
<feature type="signal peptide" evidence="1">
    <location>
        <begin position="1"/>
        <end position="19"/>
    </location>
</feature>
<gene>
    <name evidence="2" type="ORF">CUN51_03520</name>
</gene>
<protein>
    <recommendedName>
        <fullName evidence="4">DUF3426 domain-containing protein</fullName>
    </recommendedName>
</protein>
<dbReference type="NCBIfam" id="NF038353">
    <property type="entry name" value="FxLYD_dom"/>
    <property type="match status" value="2"/>
</dbReference>
<keyword evidence="1" id="KW-0732">Signal</keyword>
<accession>A0A2M8P1I9</accession>
<evidence type="ECO:0000256" key="1">
    <source>
        <dbReference type="SAM" id="SignalP"/>
    </source>
</evidence>
<feature type="chain" id="PRO_5014714948" description="DUF3426 domain-containing protein" evidence="1">
    <location>
        <begin position="20"/>
        <end position="393"/>
    </location>
</feature>
<reference evidence="2 3" key="1">
    <citation type="submission" date="2017-11" db="EMBL/GenBank/DDBJ databases">
        <title>Evolution of Phototrophy in the Chloroflexi Phylum Driven by Horizontal Gene Transfer.</title>
        <authorList>
            <person name="Ward L.M."/>
            <person name="Hemp J."/>
            <person name="Shih P.M."/>
            <person name="Mcglynn S.E."/>
            <person name="Fischer W."/>
        </authorList>
    </citation>
    <scope>NUCLEOTIDE SEQUENCE [LARGE SCALE GENOMIC DNA]</scope>
    <source>
        <strain evidence="2">CP2_2F</strain>
    </source>
</reference>
<dbReference type="Proteomes" id="UP000228921">
    <property type="component" value="Unassembled WGS sequence"/>
</dbReference>
<dbReference type="InterPro" id="IPR047676">
    <property type="entry name" value="FxLYD_dom"/>
</dbReference>
<comment type="caution">
    <text evidence="2">The sequence shown here is derived from an EMBL/GenBank/DDBJ whole genome shotgun (WGS) entry which is preliminary data.</text>
</comment>